<protein>
    <recommendedName>
        <fullName evidence="9">TRAP transporter small permease protein</fullName>
    </recommendedName>
</protein>
<dbReference type="InterPro" id="IPR055348">
    <property type="entry name" value="DctQ"/>
</dbReference>
<evidence type="ECO:0000256" key="1">
    <source>
        <dbReference type="ARBA" id="ARBA00004429"/>
    </source>
</evidence>
<evidence type="ECO:0000256" key="2">
    <source>
        <dbReference type="ARBA" id="ARBA00022448"/>
    </source>
</evidence>
<comment type="caution">
    <text evidence="11">The sequence shown here is derived from an EMBL/GenBank/DDBJ whole genome shotgun (WGS) entry which is preliminary data.</text>
</comment>
<keyword evidence="4 9" id="KW-0997">Cell inner membrane</keyword>
<evidence type="ECO:0000256" key="3">
    <source>
        <dbReference type="ARBA" id="ARBA00022475"/>
    </source>
</evidence>
<feature type="domain" description="Tripartite ATP-independent periplasmic transporters DctQ component" evidence="10">
    <location>
        <begin position="27"/>
        <end position="148"/>
    </location>
</feature>
<keyword evidence="3" id="KW-1003">Cell membrane</keyword>
<keyword evidence="6 9" id="KW-1133">Transmembrane helix</keyword>
<sequence>MTEQPYGRLLQWKRWDEVVSTAAMIVIVLSITWGVVSRYILPTPAAWTYELASLAFAWLVFFGAVTGVRLGTHAAIDVLVDALPMGFRRGVAWFNYLLLALLFVLLAVLFTKQAIASAGVHSVALNMSRAWYYGPLAIASAGLFVQHLLSDRPWRRETLERHADPII</sequence>
<feature type="transmembrane region" description="Helical" evidence="9">
    <location>
        <begin position="91"/>
        <end position="110"/>
    </location>
</feature>
<feature type="transmembrane region" description="Helical" evidence="9">
    <location>
        <begin position="130"/>
        <end position="149"/>
    </location>
</feature>
<name>A0ABU3E9T2_9RHOB</name>
<dbReference type="Pfam" id="PF04290">
    <property type="entry name" value="DctQ"/>
    <property type="match status" value="1"/>
</dbReference>
<organism evidence="11 12">
    <name type="scientific">Paracoccus broussonetiae</name>
    <dbReference type="NCBI Taxonomy" id="3075834"/>
    <lineage>
        <taxon>Bacteria</taxon>
        <taxon>Pseudomonadati</taxon>
        <taxon>Pseudomonadota</taxon>
        <taxon>Alphaproteobacteria</taxon>
        <taxon>Rhodobacterales</taxon>
        <taxon>Paracoccaceae</taxon>
        <taxon>Paracoccus</taxon>
    </lineage>
</organism>
<evidence type="ECO:0000256" key="8">
    <source>
        <dbReference type="ARBA" id="ARBA00038436"/>
    </source>
</evidence>
<feature type="transmembrane region" description="Helical" evidence="9">
    <location>
        <begin position="21"/>
        <end position="41"/>
    </location>
</feature>
<keyword evidence="2 9" id="KW-0813">Transport</keyword>
<dbReference type="InterPro" id="IPR007387">
    <property type="entry name" value="TRAP_DctQ"/>
</dbReference>
<dbReference type="EMBL" id="JAVRQI010000002">
    <property type="protein sequence ID" value="MDT1060978.1"/>
    <property type="molecule type" value="Genomic_DNA"/>
</dbReference>
<feature type="transmembrane region" description="Helical" evidence="9">
    <location>
        <begin position="47"/>
        <end position="70"/>
    </location>
</feature>
<dbReference type="Proteomes" id="UP001251085">
    <property type="component" value="Unassembled WGS sequence"/>
</dbReference>
<gene>
    <name evidence="11" type="ORF">RM190_03845</name>
</gene>
<comment type="subunit">
    <text evidence="9">The complex comprises the extracytoplasmic solute receptor protein and the two transmembrane proteins.</text>
</comment>
<evidence type="ECO:0000256" key="6">
    <source>
        <dbReference type="ARBA" id="ARBA00022989"/>
    </source>
</evidence>
<evidence type="ECO:0000256" key="5">
    <source>
        <dbReference type="ARBA" id="ARBA00022692"/>
    </source>
</evidence>
<comment type="similarity">
    <text evidence="8 9">Belongs to the TRAP transporter small permease family.</text>
</comment>
<evidence type="ECO:0000256" key="9">
    <source>
        <dbReference type="RuleBase" id="RU369079"/>
    </source>
</evidence>
<comment type="function">
    <text evidence="9">Part of the tripartite ATP-independent periplasmic (TRAP) transport system.</text>
</comment>
<dbReference type="PANTHER" id="PTHR35011:SF2">
    <property type="entry name" value="2,3-DIKETO-L-GULONATE TRAP TRANSPORTER SMALL PERMEASE PROTEIN YIAM"/>
    <property type="match status" value="1"/>
</dbReference>
<comment type="subcellular location">
    <subcellularLocation>
        <location evidence="1 9">Cell inner membrane</location>
        <topology evidence="1 9">Multi-pass membrane protein</topology>
    </subcellularLocation>
</comment>
<evidence type="ECO:0000256" key="4">
    <source>
        <dbReference type="ARBA" id="ARBA00022519"/>
    </source>
</evidence>
<evidence type="ECO:0000259" key="10">
    <source>
        <dbReference type="Pfam" id="PF04290"/>
    </source>
</evidence>
<reference evidence="12" key="1">
    <citation type="submission" date="2023-07" db="EMBL/GenBank/DDBJ databases">
        <title>Characterization of two Paracoccaceae strains isolated from Phycosphere and proposal of Xinfangfangia lacusdiani sp. nov.</title>
        <authorList>
            <person name="Deng Y."/>
            <person name="Zhang Y.Q."/>
        </authorList>
    </citation>
    <scope>NUCLEOTIDE SEQUENCE [LARGE SCALE GENOMIC DNA]</scope>
    <source>
        <strain evidence="12">CPCC 101403</strain>
    </source>
</reference>
<evidence type="ECO:0000256" key="7">
    <source>
        <dbReference type="ARBA" id="ARBA00023136"/>
    </source>
</evidence>
<keyword evidence="7 9" id="KW-0472">Membrane</keyword>
<accession>A0ABU3E9T2</accession>
<dbReference type="RefSeq" id="WP_311758084.1">
    <property type="nucleotide sequence ID" value="NZ_JAVRQI010000002.1"/>
</dbReference>
<keyword evidence="5 9" id="KW-0812">Transmembrane</keyword>
<keyword evidence="12" id="KW-1185">Reference proteome</keyword>
<proteinExistence type="inferred from homology"/>
<dbReference type="PANTHER" id="PTHR35011">
    <property type="entry name" value="2,3-DIKETO-L-GULONATE TRAP TRANSPORTER SMALL PERMEASE PROTEIN YIAM"/>
    <property type="match status" value="1"/>
</dbReference>
<evidence type="ECO:0000313" key="12">
    <source>
        <dbReference type="Proteomes" id="UP001251085"/>
    </source>
</evidence>
<evidence type="ECO:0000313" key="11">
    <source>
        <dbReference type="EMBL" id="MDT1060978.1"/>
    </source>
</evidence>